<organism evidence="2 3">
    <name type="scientific">Arcticibacter tournemirensis</name>
    <dbReference type="NCBI Taxonomy" id="699437"/>
    <lineage>
        <taxon>Bacteria</taxon>
        <taxon>Pseudomonadati</taxon>
        <taxon>Bacteroidota</taxon>
        <taxon>Sphingobacteriia</taxon>
        <taxon>Sphingobacteriales</taxon>
        <taxon>Sphingobacteriaceae</taxon>
        <taxon>Arcticibacter</taxon>
    </lineage>
</organism>
<accession>A0A4Q0MG85</accession>
<dbReference type="InterPro" id="IPR009078">
    <property type="entry name" value="Ferritin-like_SF"/>
</dbReference>
<dbReference type="Pfam" id="PF09537">
    <property type="entry name" value="DUF2383"/>
    <property type="match status" value="1"/>
</dbReference>
<dbReference type="InterPro" id="IPR011971">
    <property type="entry name" value="CHP02284"/>
</dbReference>
<dbReference type="NCBIfam" id="TIGR02284">
    <property type="entry name" value="PA2169 family four-helix-bundle protein"/>
    <property type="match status" value="1"/>
</dbReference>
<name>A0A4Q0MG85_9SPHI</name>
<dbReference type="EMBL" id="RXOC01000001">
    <property type="protein sequence ID" value="RXF72263.1"/>
    <property type="molecule type" value="Genomic_DNA"/>
</dbReference>
<gene>
    <name evidence="2" type="ORF">EKH83_00620</name>
</gene>
<evidence type="ECO:0000313" key="3">
    <source>
        <dbReference type="Proteomes" id="UP000290848"/>
    </source>
</evidence>
<feature type="domain" description="DUF2383" evidence="1">
    <location>
        <begin position="9"/>
        <end position="116"/>
    </location>
</feature>
<proteinExistence type="predicted"/>
<dbReference type="InterPro" id="IPR019052">
    <property type="entry name" value="DUF2383"/>
</dbReference>
<dbReference type="Gene3D" id="1.20.1260.10">
    <property type="match status" value="1"/>
</dbReference>
<sequence>MNYTENYNKQLQSLLRLLNDSKQGYTEATRLVQSTELKDLFSEIIKQRESLATEIRDRIHSYGGSPDEERSDLIASLHRGWMEIKTSMTKKDDQTVLESCRNGDQTVLDAYDDILQGDLLNDTDIKTFLMSQRFIVNETFTELDRRYFSLFKKDPSI</sequence>
<dbReference type="RefSeq" id="WP_128767448.1">
    <property type="nucleotide sequence ID" value="NZ_RXOC01000001.1"/>
</dbReference>
<evidence type="ECO:0000313" key="2">
    <source>
        <dbReference type="EMBL" id="RXF72263.1"/>
    </source>
</evidence>
<comment type="caution">
    <text evidence="2">The sequence shown here is derived from an EMBL/GenBank/DDBJ whole genome shotgun (WGS) entry which is preliminary data.</text>
</comment>
<dbReference type="InterPro" id="IPR012347">
    <property type="entry name" value="Ferritin-like"/>
</dbReference>
<protein>
    <submittedName>
        <fullName evidence="2">PA2169 family four-helix-bundle protein</fullName>
    </submittedName>
</protein>
<evidence type="ECO:0000259" key="1">
    <source>
        <dbReference type="Pfam" id="PF09537"/>
    </source>
</evidence>
<reference evidence="2 3" key="1">
    <citation type="submission" date="2018-12" db="EMBL/GenBank/DDBJ databases">
        <title>The Draft Genome Sequence of the Soil Bacterium Pedobacter tournemirensis R1.</title>
        <authorList>
            <person name="He J."/>
        </authorList>
    </citation>
    <scope>NUCLEOTIDE SEQUENCE [LARGE SCALE GENOMIC DNA]</scope>
    <source>
        <strain evidence="2 3">R1</strain>
    </source>
</reference>
<dbReference type="AlphaFoldDB" id="A0A4Q0MG85"/>
<dbReference type="SUPFAM" id="SSF47240">
    <property type="entry name" value="Ferritin-like"/>
    <property type="match status" value="1"/>
</dbReference>
<dbReference type="Proteomes" id="UP000290848">
    <property type="component" value="Unassembled WGS sequence"/>
</dbReference>